<dbReference type="EMBL" id="JADJOT010000001">
    <property type="protein sequence ID" value="MBK7952511.1"/>
    <property type="molecule type" value="Genomic_DNA"/>
</dbReference>
<organism evidence="1 2">
    <name type="scientific">Candidatus Accumulibacter affinis</name>
    <dbReference type="NCBI Taxonomy" id="2954384"/>
    <lineage>
        <taxon>Bacteria</taxon>
        <taxon>Pseudomonadati</taxon>
        <taxon>Pseudomonadota</taxon>
        <taxon>Betaproteobacteria</taxon>
        <taxon>Candidatus Accumulibacter</taxon>
    </lineage>
</organism>
<gene>
    <name evidence="1" type="ORF">IPK02_00195</name>
</gene>
<comment type="caution">
    <text evidence="1">The sequence shown here is derived from an EMBL/GenBank/DDBJ whole genome shotgun (WGS) entry which is preliminary data.</text>
</comment>
<dbReference type="AlphaFoldDB" id="A0A935W1Q9"/>
<dbReference type="Proteomes" id="UP000706151">
    <property type="component" value="Unassembled WGS sequence"/>
</dbReference>
<sequence length="154" mass="17105">MPPSNRWAPRSGAREIGPCRRIPLRSRHVTGLQYQWRQQVPAQTPRIGMPDVVDPAAHAGVELREGHRAGQVGCVALVEAAGRMPYLARLDQAMIREDHETQPGNAIGRRRHLRAALVDGQAQVRQPGLDRLLAGPQRRLVVGEQREVVDVTRS</sequence>
<name>A0A935W1Q9_9PROT</name>
<reference evidence="1 2" key="1">
    <citation type="submission" date="2020-10" db="EMBL/GenBank/DDBJ databases">
        <title>Connecting structure to function with the recovery of over 1000 high-quality activated sludge metagenome-assembled genomes encoding full-length rRNA genes using long-read sequencing.</title>
        <authorList>
            <person name="Singleton C.M."/>
            <person name="Petriglieri F."/>
            <person name="Kristensen J.M."/>
            <person name="Kirkegaard R.H."/>
            <person name="Michaelsen T.Y."/>
            <person name="Andersen M.H."/>
            <person name="Karst S.M."/>
            <person name="Dueholm M.S."/>
            <person name="Nielsen P.H."/>
            <person name="Albertsen M."/>
        </authorList>
    </citation>
    <scope>NUCLEOTIDE SEQUENCE [LARGE SCALE GENOMIC DNA]</scope>
    <source>
        <strain evidence="1">Fred_18-Q3-R57-64_BAT3C.720</strain>
    </source>
</reference>
<proteinExistence type="predicted"/>
<protein>
    <submittedName>
        <fullName evidence="1">Uncharacterized protein</fullName>
    </submittedName>
</protein>
<evidence type="ECO:0000313" key="2">
    <source>
        <dbReference type="Proteomes" id="UP000706151"/>
    </source>
</evidence>
<evidence type="ECO:0000313" key="1">
    <source>
        <dbReference type="EMBL" id="MBK7952511.1"/>
    </source>
</evidence>
<accession>A0A935W1Q9</accession>